<accession>A0A3Q7EDU0</accession>
<dbReference type="STRING" id="4081.A0A3Q7EDU0"/>
<evidence type="ECO:0000313" key="2">
    <source>
        <dbReference type="Proteomes" id="UP000004994"/>
    </source>
</evidence>
<dbReference type="AlphaFoldDB" id="A0A3Q7EDU0"/>
<name>A0A3Q7EDU0_SOLLC</name>
<dbReference type="PaxDb" id="4081-Solyc01g057660.1.1"/>
<proteinExistence type="predicted"/>
<dbReference type="EnsemblPlants" id="Solyc01g057660.1.1">
    <property type="protein sequence ID" value="Solyc01g057660.1.1.1"/>
    <property type="gene ID" value="Solyc01g057660.1"/>
</dbReference>
<sequence length="79" mass="8946">MSGMERDDVPEGSFELDPTSLPIAQVDVSSSSVDQSVIFNFMYSINFAENWVAPIPNQVSDFYRFATKRSPDKFQIGQY</sequence>
<keyword evidence="2" id="KW-1185">Reference proteome</keyword>
<evidence type="ECO:0000313" key="1">
    <source>
        <dbReference type="EnsemblPlants" id="Solyc01g057660.1.1.1"/>
    </source>
</evidence>
<reference evidence="1" key="2">
    <citation type="submission" date="2019-01" db="UniProtKB">
        <authorList>
            <consortium name="EnsemblPlants"/>
        </authorList>
    </citation>
    <scope>IDENTIFICATION</scope>
    <source>
        <strain evidence="1">cv. Heinz 1706</strain>
    </source>
</reference>
<dbReference type="Proteomes" id="UP000004994">
    <property type="component" value="Chromosome 1"/>
</dbReference>
<reference evidence="1" key="1">
    <citation type="journal article" date="2012" name="Nature">
        <title>The tomato genome sequence provides insights into fleshy fruit evolution.</title>
        <authorList>
            <consortium name="Tomato Genome Consortium"/>
        </authorList>
    </citation>
    <scope>NUCLEOTIDE SEQUENCE [LARGE SCALE GENOMIC DNA]</scope>
    <source>
        <strain evidence="1">cv. Heinz 1706</strain>
    </source>
</reference>
<dbReference type="InParanoid" id="A0A3Q7EDU0"/>
<organism evidence="1">
    <name type="scientific">Solanum lycopersicum</name>
    <name type="common">Tomato</name>
    <name type="synonym">Lycopersicon esculentum</name>
    <dbReference type="NCBI Taxonomy" id="4081"/>
    <lineage>
        <taxon>Eukaryota</taxon>
        <taxon>Viridiplantae</taxon>
        <taxon>Streptophyta</taxon>
        <taxon>Embryophyta</taxon>
        <taxon>Tracheophyta</taxon>
        <taxon>Spermatophyta</taxon>
        <taxon>Magnoliopsida</taxon>
        <taxon>eudicotyledons</taxon>
        <taxon>Gunneridae</taxon>
        <taxon>Pentapetalae</taxon>
        <taxon>asterids</taxon>
        <taxon>lamiids</taxon>
        <taxon>Solanales</taxon>
        <taxon>Solanaceae</taxon>
        <taxon>Solanoideae</taxon>
        <taxon>Solaneae</taxon>
        <taxon>Solanum</taxon>
        <taxon>Solanum subgen. Lycopersicon</taxon>
    </lineage>
</organism>
<protein>
    <submittedName>
        <fullName evidence="1">Uncharacterized protein</fullName>
    </submittedName>
</protein>
<dbReference type="Gramene" id="Solyc01g057660.1.1">
    <property type="protein sequence ID" value="Solyc01g057660.1.1.1"/>
    <property type="gene ID" value="Solyc01g057660.1"/>
</dbReference>